<dbReference type="InterPro" id="IPR027417">
    <property type="entry name" value="P-loop_NTPase"/>
</dbReference>
<dbReference type="GO" id="GO:0016887">
    <property type="term" value="F:ATP hydrolysis activity"/>
    <property type="evidence" value="ECO:0007669"/>
    <property type="project" value="InterPro"/>
</dbReference>
<dbReference type="AlphaFoldDB" id="A0A103XTS4"/>
<reference evidence="4 5" key="1">
    <citation type="journal article" date="2016" name="Sci. Rep.">
        <title>The genome sequence of the outbreeding globe artichoke constructed de novo incorporating a phase-aware low-pass sequencing strategy of F1 progeny.</title>
        <authorList>
            <person name="Scaglione D."/>
            <person name="Reyes-Chin-Wo S."/>
            <person name="Acquadro A."/>
            <person name="Froenicke L."/>
            <person name="Portis E."/>
            <person name="Beitel C."/>
            <person name="Tirone M."/>
            <person name="Mauro R."/>
            <person name="Lo Monaco A."/>
            <person name="Mauromicale G."/>
            <person name="Faccioli P."/>
            <person name="Cattivelli L."/>
            <person name="Rieseberg L."/>
            <person name="Michelmore R."/>
            <person name="Lanteri S."/>
        </authorList>
    </citation>
    <scope>NUCLEOTIDE SEQUENCE [LARGE SCALE GENOMIC DNA]</scope>
    <source>
        <strain evidence="4">2C</strain>
    </source>
</reference>
<evidence type="ECO:0000313" key="4">
    <source>
        <dbReference type="EMBL" id="KVH96718.1"/>
    </source>
</evidence>
<dbReference type="Proteomes" id="UP000243975">
    <property type="component" value="Unassembled WGS sequence"/>
</dbReference>
<evidence type="ECO:0000256" key="2">
    <source>
        <dbReference type="ARBA" id="ARBA00022840"/>
    </source>
</evidence>
<evidence type="ECO:0000313" key="5">
    <source>
        <dbReference type="Proteomes" id="UP000243975"/>
    </source>
</evidence>
<keyword evidence="1" id="KW-0547">Nucleotide-binding</keyword>
<keyword evidence="2" id="KW-0067">ATP-binding</keyword>
<dbReference type="GO" id="GO:0005524">
    <property type="term" value="F:ATP binding"/>
    <property type="evidence" value="ECO:0007669"/>
    <property type="project" value="UniProtKB-KW"/>
</dbReference>
<dbReference type="STRING" id="59895.A0A103XTS4"/>
<feature type="domain" description="ATPase AAA-type core" evidence="3">
    <location>
        <begin position="40"/>
        <end position="76"/>
    </location>
</feature>
<dbReference type="Gene3D" id="3.40.50.300">
    <property type="entry name" value="P-loop containing nucleotide triphosphate hydrolases"/>
    <property type="match status" value="1"/>
</dbReference>
<evidence type="ECO:0000256" key="1">
    <source>
        <dbReference type="ARBA" id="ARBA00022741"/>
    </source>
</evidence>
<gene>
    <name evidence="4" type="ORF">Ccrd_001187</name>
</gene>
<dbReference type="PANTHER" id="PTHR45644">
    <property type="entry name" value="AAA ATPASE, PUTATIVE (AFU_ORTHOLOGUE AFUA_2G12920)-RELATED-RELATED"/>
    <property type="match status" value="1"/>
</dbReference>
<comment type="caution">
    <text evidence="4">The sequence shown here is derived from an EMBL/GenBank/DDBJ whole genome shotgun (WGS) entry which is preliminary data.</text>
</comment>
<dbReference type="PANTHER" id="PTHR45644:SF3">
    <property type="entry name" value="FI08533P-RELATED"/>
    <property type="match status" value="1"/>
</dbReference>
<keyword evidence="5" id="KW-1185">Reference proteome</keyword>
<evidence type="ECO:0000259" key="3">
    <source>
        <dbReference type="Pfam" id="PF00004"/>
    </source>
</evidence>
<dbReference type="Gramene" id="KVH96718">
    <property type="protein sequence ID" value="KVH96718"/>
    <property type="gene ID" value="Ccrd_001187"/>
</dbReference>
<dbReference type="Pfam" id="PF00004">
    <property type="entry name" value="AAA"/>
    <property type="match status" value="1"/>
</dbReference>
<organism evidence="4 5">
    <name type="scientific">Cynara cardunculus var. scolymus</name>
    <name type="common">Globe artichoke</name>
    <name type="synonym">Cynara scolymus</name>
    <dbReference type="NCBI Taxonomy" id="59895"/>
    <lineage>
        <taxon>Eukaryota</taxon>
        <taxon>Viridiplantae</taxon>
        <taxon>Streptophyta</taxon>
        <taxon>Embryophyta</taxon>
        <taxon>Tracheophyta</taxon>
        <taxon>Spermatophyta</taxon>
        <taxon>Magnoliopsida</taxon>
        <taxon>eudicotyledons</taxon>
        <taxon>Gunneridae</taxon>
        <taxon>Pentapetalae</taxon>
        <taxon>asterids</taxon>
        <taxon>campanulids</taxon>
        <taxon>Asterales</taxon>
        <taxon>Asteraceae</taxon>
        <taxon>Carduoideae</taxon>
        <taxon>Cardueae</taxon>
        <taxon>Carduinae</taxon>
        <taxon>Cynara</taxon>
    </lineage>
</organism>
<dbReference type="InterPro" id="IPR003959">
    <property type="entry name" value="ATPase_AAA_core"/>
</dbReference>
<name>A0A103XTS4_CYNCS</name>
<dbReference type="EMBL" id="LEKV01004240">
    <property type="protein sequence ID" value="KVH96718.1"/>
    <property type="molecule type" value="Genomic_DNA"/>
</dbReference>
<sequence length="88" mass="9624">METDFEAVIWDRNIVLSPTNMKSYLQMTLKGLATKNGFCIGKTMMAKAITKESGAVFTNVRVSNLMSKWFGAAQKLGKALGLCTSSLQ</sequence>
<dbReference type="InterPro" id="IPR051701">
    <property type="entry name" value="Mito_OM_Translocase_MSP1"/>
</dbReference>
<accession>A0A103XTS4</accession>
<proteinExistence type="predicted"/>
<dbReference type="GO" id="GO:0005741">
    <property type="term" value="C:mitochondrial outer membrane"/>
    <property type="evidence" value="ECO:0007669"/>
    <property type="project" value="TreeGrafter"/>
</dbReference>
<feature type="non-terminal residue" evidence="4">
    <location>
        <position position="1"/>
    </location>
</feature>
<protein>
    <submittedName>
        <fullName evidence="4">ATPase, AAA-type, core</fullName>
    </submittedName>
</protein>